<dbReference type="SUPFAM" id="SSF110296">
    <property type="entry name" value="Oligoxyloglucan reducing end-specific cellobiohydrolase"/>
    <property type="match status" value="1"/>
</dbReference>
<comment type="caution">
    <text evidence="1">The sequence shown here is derived from an EMBL/GenBank/DDBJ whole genome shotgun (WGS) entry which is preliminary data.</text>
</comment>
<reference evidence="2" key="1">
    <citation type="journal article" date="2019" name="Int. J. Syst. Evol. Microbiol.">
        <title>The Global Catalogue of Microorganisms (GCM) 10K type strain sequencing project: providing services to taxonomists for standard genome sequencing and annotation.</title>
        <authorList>
            <consortium name="The Broad Institute Genomics Platform"/>
            <consortium name="The Broad Institute Genome Sequencing Center for Infectious Disease"/>
            <person name="Wu L."/>
            <person name="Ma J."/>
        </authorList>
    </citation>
    <scope>NUCLEOTIDE SEQUENCE [LARGE SCALE GENOMIC DNA]</scope>
    <source>
        <strain evidence="2">JCM 31037</strain>
    </source>
</reference>
<dbReference type="RefSeq" id="WP_377570837.1">
    <property type="nucleotide sequence ID" value="NZ_JBHTMP010000018.1"/>
</dbReference>
<sequence>MARTWRTVAVVLVITMLAGGCRGSTPGEVEPFRPGWSAVALPPPAGPPGRLVLRDVAACAGRWFAVGAVRAADGATRPAAWASTDARTWTALAVTGTSHYGRQNILYAAACRDGRLAAIGSKVGGVHGNPRVSTWAQADEGRLAEVPTPFERFGGPEAVNVARMVGGPPGWLIVGNRVRGAAVWLSADATEFELVDGASELASDARGRTWVFDAVATTQGWLAVGAVRHTGRTTPEPVAWASGDGRTWRRLDVPVAGGSGELQRVATVDGVPVAVGLSDGRFGAWRAGGDGWARVGRFGTVTGPGLPSVRGVAVAGDRLVVAVVDGSGHELWTSTDHGGSWRRIVAPLGTARLDGDSGIAVATAGDRLLLAVDDAGGATMWLTGIH</sequence>
<dbReference type="Proteomes" id="UP001597260">
    <property type="component" value="Unassembled WGS sequence"/>
</dbReference>
<protein>
    <submittedName>
        <fullName evidence="1">WD40/YVTN/BNR-like repeat-containing protein</fullName>
    </submittedName>
</protein>
<dbReference type="EMBL" id="JBHTMP010000018">
    <property type="protein sequence ID" value="MFD1322195.1"/>
    <property type="molecule type" value="Genomic_DNA"/>
</dbReference>
<gene>
    <name evidence="1" type="ORF">ACFQ4H_13950</name>
</gene>
<dbReference type="PROSITE" id="PS51257">
    <property type="entry name" value="PROKAR_LIPOPROTEIN"/>
    <property type="match status" value="1"/>
</dbReference>
<accession>A0ABW3YDQ3</accession>
<name>A0ABW3YDQ3_9ACTN</name>
<proteinExistence type="predicted"/>
<evidence type="ECO:0000313" key="2">
    <source>
        <dbReference type="Proteomes" id="UP001597260"/>
    </source>
</evidence>
<evidence type="ECO:0000313" key="1">
    <source>
        <dbReference type="EMBL" id="MFD1322195.1"/>
    </source>
</evidence>
<organism evidence="1 2">
    <name type="scientific">Micromonospora sonneratiae</name>
    <dbReference type="NCBI Taxonomy" id="1184706"/>
    <lineage>
        <taxon>Bacteria</taxon>
        <taxon>Bacillati</taxon>
        <taxon>Actinomycetota</taxon>
        <taxon>Actinomycetes</taxon>
        <taxon>Micromonosporales</taxon>
        <taxon>Micromonosporaceae</taxon>
        <taxon>Micromonospora</taxon>
    </lineage>
</organism>
<keyword evidence="2" id="KW-1185">Reference proteome</keyword>